<evidence type="ECO:0000256" key="1">
    <source>
        <dbReference type="SAM" id="SignalP"/>
    </source>
</evidence>
<dbReference type="AlphaFoldDB" id="A0ABD3ASJ3"/>
<protein>
    <recommendedName>
        <fullName evidence="4">Secreted protein</fullName>
    </recommendedName>
</protein>
<feature type="signal peptide" evidence="1">
    <location>
        <begin position="1"/>
        <end position="15"/>
    </location>
</feature>
<proteinExistence type="predicted"/>
<name>A0ABD3ASJ3_9GENT</name>
<dbReference type="EMBL" id="JBJUIK010000002">
    <property type="protein sequence ID" value="KAL3534129.1"/>
    <property type="molecule type" value="Genomic_DNA"/>
</dbReference>
<feature type="chain" id="PRO_5044744390" description="Secreted protein" evidence="1">
    <location>
        <begin position="16"/>
        <end position="93"/>
    </location>
</feature>
<comment type="caution">
    <text evidence="2">The sequence shown here is derived from an EMBL/GenBank/DDBJ whole genome shotgun (WGS) entry which is preliminary data.</text>
</comment>
<dbReference type="Proteomes" id="UP001630127">
    <property type="component" value="Unassembled WGS sequence"/>
</dbReference>
<evidence type="ECO:0008006" key="4">
    <source>
        <dbReference type="Google" id="ProtNLM"/>
    </source>
</evidence>
<organism evidence="2 3">
    <name type="scientific">Cinchona calisaya</name>
    <dbReference type="NCBI Taxonomy" id="153742"/>
    <lineage>
        <taxon>Eukaryota</taxon>
        <taxon>Viridiplantae</taxon>
        <taxon>Streptophyta</taxon>
        <taxon>Embryophyta</taxon>
        <taxon>Tracheophyta</taxon>
        <taxon>Spermatophyta</taxon>
        <taxon>Magnoliopsida</taxon>
        <taxon>eudicotyledons</taxon>
        <taxon>Gunneridae</taxon>
        <taxon>Pentapetalae</taxon>
        <taxon>asterids</taxon>
        <taxon>lamiids</taxon>
        <taxon>Gentianales</taxon>
        <taxon>Rubiaceae</taxon>
        <taxon>Cinchonoideae</taxon>
        <taxon>Cinchoneae</taxon>
        <taxon>Cinchona</taxon>
    </lineage>
</organism>
<keyword evidence="1" id="KW-0732">Signal</keyword>
<accession>A0ABD3ASJ3</accession>
<reference evidence="2 3" key="1">
    <citation type="submission" date="2024-11" db="EMBL/GenBank/DDBJ databases">
        <title>A near-complete genome assembly of Cinchona calisaya.</title>
        <authorList>
            <person name="Lian D.C."/>
            <person name="Zhao X.W."/>
            <person name="Wei L."/>
        </authorList>
    </citation>
    <scope>NUCLEOTIDE SEQUENCE [LARGE SCALE GENOMIC DNA]</scope>
    <source>
        <tissue evidence="2">Nenye</tissue>
    </source>
</reference>
<evidence type="ECO:0000313" key="2">
    <source>
        <dbReference type="EMBL" id="KAL3534129.1"/>
    </source>
</evidence>
<evidence type="ECO:0000313" key="3">
    <source>
        <dbReference type="Proteomes" id="UP001630127"/>
    </source>
</evidence>
<gene>
    <name evidence="2" type="ORF">ACH5RR_002590</name>
</gene>
<sequence length="93" mass="10242">MLMSKLVTLTGVLWAHDPLRLGMLAGNEAQTPSTIQGGLEMPMATRGTLRTPQMCKFKNSNSQVESRFWNLSTMVNGDETNTDSINNNAICRP</sequence>
<keyword evidence="3" id="KW-1185">Reference proteome</keyword>